<dbReference type="InterPro" id="IPR036420">
    <property type="entry name" value="BRCT_dom_sf"/>
</dbReference>
<sequence>MIFCENERKMNEIMHSFWRHNYVIFDDTGVEHRGDRGTVFVLEHFEGPLFEELKHQFLVLSPLVLIQCAQKNVVSLVPPIAADCLKLPLHKFQFSFACISRNKGRPIYNLAMDGVSIIFTGFDSKTELTCLALEIPVMDKKWVWEAWAHRYDIDFSATSEDMMRLRLGALKGIRLAFLGFAGDEQKHMEEVAIANADPGCRFLVIDDSSPEPPVLPPGSTSQTEVVQSEAPKVVPAQQPLPQACDGTPRYEGQQCGSLAPAFAHEANHEDLFPPESSRRKQQASNSSSSFSPPPKKCPQAVEAVGEGPEKTSEQPDLSRMSKRQQVCLELLQTETNYVAILHAILTLFKAPLEELGSKQGAPLLDATEVELIFGHLPPIYEVHRSLQQELQAMLDCWSEEHPVAKAVLTRCEAFGRLYPPYVNSYEHAKRTLVQCEQQRPRFHAFLKTKPVCGRQSLAALMIRPIQRLGSMALLLKELKKRTPEDAKDFQELVKAVVALGEVLLKINEDKRKAESQMAILDIFNDIENCPPDFLSGKRHFVSHLEAVKIGVEGGSLSRKSVPVTLFLFSDVLEVCRRRTNKATPSSSGTSTPSTVAHASLPKAYKHLHMVQLCDIRRVSQLDPQGDSDIESAFGLALRPPTELQESRYTFVAEQPAAVCGDFLRVLCQHTAKVHGVPDHAAFLTKTSAFDLGLVPAAQETTLAKALKQVEPSRGCRARGVDFETGPTGRINIIFHS</sequence>
<protein>
    <recommendedName>
        <fullName evidence="2">DH domain-containing protein</fullName>
    </recommendedName>
</protein>
<dbReference type="SMART" id="SM00325">
    <property type="entry name" value="RhoGEF"/>
    <property type="match status" value="1"/>
</dbReference>
<dbReference type="GO" id="GO:2000431">
    <property type="term" value="P:regulation of cytokinesis, actomyosin contractile ring assembly"/>
    <property type="evidence" value="ECO:0007669"/>
    <property type="project" value="InterPro"/>
</dbReference>
<accession>A0A9J6G5B8</accession>
<dbReference type="InterPro" id="IPR035899">
    <property type="entry name" value="DBL_dom_sf"/>
</dbReference>
<dbReference type="GO" id="GO:0005096">
    <property type="term" value="F:GTPase activator activity"/>
    <property type="evidence" value="ECO:0007669"/>
    <property type="project" value="InterPro"/>
</dbReference>
<organism evidence="3 4">
    <name type="scientific">Haemaphysalis longicornis</name>
    <name type="common">Bush tick</name>
    <dbReference type="NCBI Taxonomy" id="44386"/>
    <lineage>
        <taxon>Eukaryota</taxon>
        <taxon>Metazoa</taxon>
        <taxon>Ecdysozoa</taxon>
        <taxon>Arthropoda</taxon>
        <taxon>Chelicerata</taxon>
        <taxon>Arachnida</taxon>
        <taxon>Acari</taxon>
        <taxon>Parasitiformes</taxon>
        <taxon>Ixodida</taxon>
        <taxon>Ixodoidea</taxon>
        <taxon>Ixodidae</taxon>
        <taxon>Haemaphysalinae</taxon>
        <taxon>Haemaphysalis</taxon>
    </lineage>
</organism>
<dbReference type="AlphaFoldDB" id="A0A9J6G5B8"/>
<comment type="caution">
    <text evidence="3">The sequence shown here is derived from an EMBL/GenBank/DDBJ whole genome shotgun (WGS) entry which is preliminary data.</text>
</comment>
<dbReference type="OMA" id="PIYDVHK"/>
<dbReference type="GO" id="GO:0005634">
    <property type="term" value="C:nucleus"/>
    <property type="evidence" value="ECO:0007669"/>
    <property type="project" value="InterPro"/>
</dbReference>
<dbReference type="Pfam" id="PF21242">
    <property type="entry name" value="ECT2_PH"/>
    <property type="match status" value="1"/>
</dbReference>
<dbReference type="InterPro" id="IPR000219">
    <property type="entry name" value="DH_dom"/>
</dbReference>
<evidence type="ECO:0000259" key="2">
    <source>
        <dbReference type="PROSITE" id="PS50010"/>
    </source>
</evidence>
<proteinExistence type="predicted"/>
<dbReference type="EMBL" id="JABSTR010000005">
    <property type="protein sequence ID" value="KAH9369712.1"/>
    <property type="molecule type" value="Genomic_DNA"/>
</dbReference>
<dbReference type="Pfam" id="PF00621">
    <property type="entry name" value="RhoGEF"/>
    <property type="match status" value="1"/>
</dbReference>
<dbReference type="CDD" id="cd00160">
    <property type="entry name" value="RhoGEF"/>
    <property type="match status" value="1"/>
</dbReference>
<dbReference type="PROSITE" id="PS50010">
    <property type="entry name" value="DH_2"/>
    <property type="match status" value="1"/>
</dbReference>
<evidence type="ECO:0000313" key="3">
    <source>
        <dbReference type="EMBL" id="KAH9369712.1"/>
    </source>
</evidence>
<dbReference type="SUPFAM" id="SSF48065">
    <property type="entry name" value="DBL homology domain (DH-domain)"/>
    <property type="match status" value="1"/>
</dbReference>
<evidence type="ECO:0000256" key="1">
    <source>
        <dbReference type="SAM" id="MobiDB-lite"/>
    </source>
</evidence>
<keyword evidence="4" id="KW-1185">Reference proteome</keyword>
<dbReference type="GO" id="GO:0005085">
    <property type="term" value="F:guanyl-nucleotide exchange factor activity"/>
    <property type="evidence" value="ECO:0007669"/>
    <property type="project" value="InterPro"/>
</dbReference>
<dbReference type="PANTHER" id="PTHR16777">
    <property type="entry name" value="PROTEIN ECT2"/>
    <property type="match status" value="1"/>
</dbReference>
<dbReference type="Proteomes" id="UP000821853">
    <property type="component" value="Chromosome 3"/>
</dbReference>
<feature type="domain" description="DH" evidence="2">
    <location>
        <begin position="322"/>
        <end position="509"/>
    </location>
</feature>
<feature type="region of interest" description="Disordered" evidence="1">
    <location>
        <begin position="271"/>
        <end position="319"/>
    </location>
</feature>
<dbReference type="OrthoDB" id="9997817at2759"/>
<dbReference type="PANTHER" id="PTHR16777:SF2">
    <property type="entry name" value="PROTEIN ECT2"/>
    <property type="match status" value="1"/>
</dbReference>
<feature type="region of interest" description="Disordered" evidence="1">
    <location>
        <begin position="206"/>
        <end position="251"/>
    </location>
</feature>
<dbReference type="GO" id="GO:0007399">
    <property type="term" value="P:nervous system development"/>
    <property type="evidence" value="ECO:0007669"/>
    <property type="project" value="TreeGrafter"/>
</dbReference>
<evidence type="ECO:0000313" key="4">
    <source>
        <dbReference type="Proteomes" id="UP000821853"/>
    </source>
</evidence>
<dbReference type="InterPro" id="IPR049395">
    <property type="entry name" value="ECT2_PH"/>
</dbReference>
<dbReference type="GO" id="GO:0005938">
    <property type="term" value="C:cell cortex"/>
    <property type="evidence" value="ECO:0007669"/>
    <property type="project" value="TreeGrafter"/>
</dbReference>
<dbReference type="Gene3D" id="3.40.50.10190">
    <property type="entry name" value="BRCT domain"/>
    <property type="match status" value="1"/>
</dbReference>
<dbReference type="InterPro" id="IPR026817">
    <property type="entry name" value="Ect2"/>
</dbReference>
<gene>
    <name evidence="3" type="ORF">HPB48_007679</name>
</gene>
<dbReference type="Gene3D" id="1.20.900.10">
    <property type="entry name" value="Dbl homology (DH) domain"/>
    <property type="match status" value="1"/>
</dbReference>
<name>A0A9J6G5B8_HAELO</name>
<dbReference type="VEuPathDB" id="VectorBase:HLOH_047852"/>
<dbReference type="GO" id="GO:0000281">
    <property type="term" value="P:mitotic cytokinesis"/>
    <property type="evidence" value="ECO:0007669"/>
    <property type="project" value="TreeGrafter"/>
</dbReference>
<reference evidence="3 4" key="1">
    <citation type="journal article" date="2020" name="Cell">
        <title>Large-Scale Comparative Analyses of Tick Genomes Elucidate Their Genetic Diversity and Vector Capacities.</title>
        <authorList>
            <consortium name="Tick Genome and Microbiome Consortium (TIGMIC)"/>
            <person name="Jia N."/>
            <person name="Wang J."/>
            <person name="Shi W."/>
            <person name="Du L."/>
            <person name="Sun Y."/>
            <person name="Zhan W."/>
            <person name="Jiang J.F."/>
            <person name="Wang Q."/>
            <person name="Zhang B."/>
            <person name="Ji P."/>
            <person name="Bell-Sakyi L."/>
            <person name="Cui X.M."/>
            <person name="Yuan T.T."/>
            <person name="Jiang B.G."/>
            <person name="Yang W.F."/>
            <person name="Lam T.T."/>
            <person name="Chang Q.C."/>
            <person name="Ding S.J."/>
            <person name="Wang X.J."/>
            <person name="Zhu J.G."/>
            <person name="Ruan X.D."/>
            <person name="Zhao L."/>
            <person name="Wei J.T."/>
            <person name="Ye R.Z."/>
            <person name="Que T.C."/>
            <person name="Du C.H."/>
            <person name="Zhou Y.H."/>
            <person name="Cheng J.X."/>
            <person name="Dai P.F."/>
            <person name="Guo W.B."/>
            <person name="Han X.H."/>
            <person name="Huang E.J."/>
            <person name="Li L.F."/>
            <person name="Wei W."/>
            <person name="Gao Y.C."/>
            <person name="Liu J.Z."/>
            <person name="Shao H.Z."/>
            <person name="Wang X."/>
            <person name="Wang C.C."/>
            <person name="Yang T.C."/>
            <person name="Huo Q.B."/>
            <person name="Li W."/>
            <person name="Chen H.Y."/>
            <person name="Chen S.E."/>
            <person name="Zhou L.G."/>
            <person name="Ni X.B."/>
            <person name="Tian J.H."/>
            <person name="Sheng Y."/>
            <person name="Liu T."/>
            <person name="Pan Y.S."/>
            <person name="Xia L.Y."/>
            <person name="Li J."/>
            <person name="Zhao F."/>
            <person name="Cao W.C."/>
        </authorList>
    </citation>
    <scope>NUCLEOTIDE SEQUENCE [LARGE SCALE GENOMIC DNA]</scope>
    <source>
        <strain evidence="3">HaeL-2018</strain>
    </source>
</reference>